<evidence type="ECO:0000313" key="2">
    <source>
        <dbReference type="Proteomes" id="UP000828390"/>
    </source>
</evidence>
<proteinExistence type="predicted"/>
<name>A0A9D3Z5P3_DREPO</name>
<protein>
    <submittedName>
        <fullName evidence="1">Uncharacterized protein</fullName>
    </submittedName>
</protein>
<dbReference type="Proteomes" id="UP000828390">
    <property type="component" value="Unassembled WGS sequence"/>
</dbReference>
<evidence type="ECO:0000313" key="1">
    <source>
        <dbReference type="EMBL" id="KAH3710787.1"/>
    </source>
</evidence>
<organism evidence="1 2">
    <name type="scientific">Dreissena polymorpha</name>
    <name type="common">Zebra mussel</name>
    <name type="synonym">Mytilus polymorpha</name>
    <dbReference type="NCBI Taxonomy" id="45954"/>
    <lineage>
        <taxon>Eukaryota</taxon>
        <taxon>Metazoa</taxon>
        <taxon>Spiralia</taxon>
        <taxon>Lophotrochozoa</taxon>
        <taxon>Mollusca</taxon>
        <taxon>Bivalvia</taxon>
        <taxon>Autobranchia</taxon>
        <taxon>Heteroconchia</taxon>
        <taxon>Euheterodonta</taxon>
        <taxon>Imparidentia</taxon>
        <taxon>Neoheterodontei</taxon>
        <taxon>Myida</taxon>
        <taxon>Dreissenoidea</taxon>
        <taxon>Dreissenidae</taxon>
        <taxon>Dreissena</taxon>
    </lineage>
</organism>
<reference evidence="1" key="2">
    <citation type="submission" date="2020-11" db="EMBL/GenBank/DDBJ databases">
        <authorList>
            <person name="McCartney M.A."/>
            <person name="Auch B."/>
            <person name="Kono T."/>
            <person name="Mallez S."/>
            <person name="Becker A."/>
            <person name="Gohl D.M."/>
            <person name="Silverstein K.A.T."/>
            <person name="Koren S."/>
            <person name="Bechman K.B."/>
            <person name="Herman A."/>
            <person name="Abrahante J.E."/>
            <person name="Garbe J."/>
        </authorList>
    </citation>
    <scope>NUCLEOTIDE SEQUENCE</scope>
    <source>
        <strain evidence="1">Duluth1</strain>
        <tissue evidence="1">Whole animal</tissue>
    </source>
</reference>
<accession>A0A9D3Z5P3</accession>
<gene>
    <name evidence="1" type="ORF">DPMN_070282</name>
</gene>
<reference evidence="1" key="1">
    <citation type="journal article" date="2019" name="bioRxiv">
        <title>The Genome of the Zebra Mussel, Dreissena polymorpha: A Resource for Invasive Species Research.</title>
        <authorList>
            <person name="McCartney M.A."/>
            <person name="Auch B."/>
            <person name="Kono T."/>
            <person name="Mallez S."/>
            <person name="Zhang Y."/>
            <person name="Obille A."/>
            <person name="Becker A."/>
            <person name="Abrahante J.E."/>
            <person name="Garbe J."/>
            <person name="Badalamenti J.P."/>
            <person name="Herman A."/>
            <person name="Mangelson H."/>
            <person name="Liachko I."/>
            <person name="Sullivan S."/>
            <person name="Sone E.D."/>
            <person name="Koren S."/>
            <person name="Silverstein K.A.T."/>
            <person name="Beckman K.B."/>
            <person name="Gohl D.M."/>
        </authorList>
    </citation>
    <scope>NUCLEOTIDE SEQUENCE</scope>
    <source>
        <strain evidence="1">Duluth1</strain>
        <tissue evidence="1">Whole animal</tissue>
    </source>
</reference>
<dbReference type="EMBL" id="JAIWYP010000014">
    <property type="protein sequence ID" value="KAH3710787.1"/>
    <property type="molecule type" value="Genomic_DNA"/>
</dbReference>
<comment type="caution">
    <text evidence="1">The sequence shown here is derived from an EMBL/GenBank/DDBJ whole genome shotgun (WGS) entry which is preliminary data.</text>
</comment>
<sequence>MSNGTMYKGLPNEDMDMLHTCNGADKVLKGYSDPKDSIQGRNLPDLPSSSSELQGIYCHGYPSFSVMPRTYMAWCVRIFALPLVHLESHVKTASMAY</sequence>
<dbReference type="AlphaFoldDB" id="A0A9D3Z5P3"/>
<keyword evidence="2" id="KW-1185">Reference proteome</keyword>